<dbReference type="InterPro" id="IPR053793">
    <property type="entry name" value="PB1-like"/>
</dbReference>
<dbReference type="Proteomes" id="UP000789342">
    <property type="component" value="Unassembled WGS sequence"/>
</dbReference>
<dbReference type="AlphaFoldDB" id="A0A9N9A7E5"/>
<dbReference type="PANTHER" id="PTHR20930:SF0">
    <property type="entry name" value="PROTEIN ILRUN"/>
    <property type="match status" value="1"/>
</dbReference>
<dbReference type="PANTHER" id="PTHR20930">
    <property type="entry name" value="OVARIAN CARCINOMA ANTIGEN CA125-RELATED"/>
    <property type="match status" value="1"/>
</dbReference>
<evidence type="ECO:0000259" key="2">
    <source>
        <dbReference type="PROSITE" id="PS51745"/>
    </source>
</evidence>
<dbReference type="SUPFAM" id="SSF46934">
    <property type="entry name" value="UBA-like"/>
    <property type="match status" value="1"/>
</dbReference>
<dbReference type="InterPro" id="IPR009060">
    <property type="entry name" value="UBA-like_sf"/>
</dbReference>
<evidence type="ECO:0000313" key="4">
    <source>
        <dbReference type="Proteomes" id="UP000789342"/>
    </source>
</evidence>
<dbReference type="SUPFAM" id="SSF54277">
    <property type="entry name" value="CAD &amp; PB1 domains"/>
    <property type="match status" value="1"/>
</dbReference>
<reference evidence="3" key="1">
    <citation type="submission" date="2021-06" db="EMBL/GenBank/DDBJ databases">
        <authorList>
            <person name="Kallberg Y."/>
            <person name="Tangrot J."/>
            <person name="Rosling A."/>
        </authorList>
    </citation>
    <scope>NUCLEOTIDE SEQUENCE</scope>
    <source>
        <strain evidence="3">CL551</strain>
    </source>
</reference>
<dbReference type="InterPro" id="IPR000270">
    <property type="entry name" value="PB1_dom"/>
</dbReference>
<dbReference type="SMART" id="SM00165">
    <property type="entry name" value="UBA"/>
    <property type="match status" value="1"/>
</dbReference>
<gene>
    <name evidence="3" type="ORF">AMORRO_LOCUS4184</name>
</gene>
<feature type="compositionally biased region" description="Low complexity" evidence="1">
    <location>
        <begin position="262"/>
        <end position="278"/>
    </location>
</feature>
<dbReference type="InterPro" id="IPR015940">
    <property type="entry name" value="UBA"/>
</dbReference>
<dbReference type="PROSITE" id="PS51745">
    <property type="entry name" value="PB1"/>
    <property type="match status" value="1"/>
</dbReference>
<sequence length="511" mass="57356">MVIIKVSYKNTNRRFAISENSSWSELKANLCNLFSIPPNTEICLSYVDEDGDVITLSTDIEFREVFSGETSGVVRFDLITIENNGNDVSASQLTDIKQANNKNNEESSDFNTGSKLRLEGIMNLTQSENTRVPQVPISPDHSKDVNNNMNISMILGSTQMQVDERNDFSNTLENRICDDDDLYFIENKTLEASTQQNDNKSQYLENFHQFKKLVEQSRDVLTKYPQILETINQIMKEIIRTVPENTENFDQWINSFKPSTLRNSRSLSSTTQSTNTCSPRNDDSNLHLNFNFDLPPLQSFTDDTQAGVSRVFSPFTVPNDPPTPLYPDSNPETRVPSISTYSSIFNPCPSTLTSSDNLGRGFANSTATSRYSLNDQFGPPVTPNNALQSFHFDPRVSQSQTTNNLSSEVSTDFSLTNPFVTPNFHHNQRNLSSQTSHNLDTSNFIADSFAVFTSSTSTESSYDLLLKEKQATLTSMGFTDEKENEKLLGECGGRLDLVVDRLLSADRNNMS</sequence>
<dbReference type="SMART" id="SM00666">
    <property type="entry name" value="PB1"/>
    <property type="match status" value="1"/>
</dbReference>
<proteinExistence type="predicted"/>
<organism evidence="3 4">
    <name type="scientific">Acaulospora morrowiae</name>
    <dbReference type="NCBI Taxonomy" id="94023"/>
    <lineage>
        <taxon>Eukaryota</taxon>
        <taxon>Fungi</taxon>
        <taxon>Fungi incertae sedis</taxon>
        <taxon>Mucoromycota</taxon>
        <taxon>Glomeromycotina</taxon>
        <taxon>Glomeromycetes</taxon>
        <taxon>Diversisporales</taxon>
        <taxon>Acaulosporaceae</taxon>
        <taxon>Acaulospora</taxon>
    </lineage>
</organism>
<feature type="domain" description="PB1" evidence="2">
    <location>
        <begin position="1"/>
        <end position="84"/>
    </location>
</feature>
<dbReference type="Gene3D" id="1.10.8.10">
    <property type="entry name" value="DNA helicase RuvA subunit, C-terminal domain"/>
    <property type="match status" value="1"/>
</dbReference>
<keyword evidence="4" id="KW-1185">Reference proteome</keyword>
<dbReference type="CDD" id="cd05992">
    <property type="entry name" value="PB1"/>
    <property type="match status" value="1"/>
</dbReference>
<accession>A0A9N9A7E5</accession>
<evidence type="ECO:0000313" key="3">
    <source>
        <dbReference type="EMBL" id="CAG8520640.1"/>
    </source>
</evidence>
<dbReference type="OrthoDB" id="2402281at2759"/>
<comment type="caution">
    <text evidence="3">The sequence shown here is derived from an EMBL/GenBank/DDBJ whole genome shotgun (WGS) entry which is preliminary data.</text>
</comment>
<dbReference type="EMBL" id="CAJVPV010002204">
    <property type="protein sequence ID" value="CAG8520640.1"/>
    <property type="molecule type" value="Genomic_DNA"/>
</dbReference>
<feature type="region of interest" description="Disordered" evidence="1">
    <location>
        <begin position="262"/>
        <end position="282"/>
    </location>
</feature>
<protein>
    <submittedName>
        <fullName evidence="3">11144_t:CDS:1</fullName>
    </submittedName>
</protein>
<evidence type="ECO:0000256" key="1">
    <source>
        <dbReference type="SAM" id="MobiDB-lite"/>
    </source>
</evidence>
<dbReference type="Pfam" id="PF00564">
    <property type="entry name" value="PB1"/>
    <property type="match status" value="1"/>
</dbReference>
<dbReference type="Gene3D" id="3.10.20.90">
    <property type="entry name" value="Phosphatidylinositol 3-kinase Catalytic Subunit, Chain A, domain 1"/>
    <property type="match status" value="1"/>
</dbReference>
<name>A0A9N9A7E5_9GLOM</name>